<evidence type="ECO:0000256" key="2">
    <source>
        <dbReference type="ARBA" id="ARBA00004496"/>
    </source>
</evidence>
<dbReference type="GO" id="GO:0032264">
    <property type="term" value="P:IMP salvage"/>
    <property type="evidence" value="ECO:0007669"/>
    <property type="project" value="UniProtKB-UniPathway"/>
</dbReference>
<comment type="caution">
    <text evidence="17">The sequence shown here is derived from an EMBL/GenBank/DDBJ whole genome shotgun (WGS) entry which is preliminary data.</text>
</comment>
<gene>
    <name evidence="17" type="ORF">A7Q10_05065</name>
</gene>
<dbReference type="RefSeq" id="WP_134439335.1">
    <property type="nucleotide sequence ID" value="NZ_CP065957.1"/>
</dbReference>
<evidence type="ECO:0000256" key="8">
    <source>
        <dbReference type="ARBA" id="ARBA00022679"/>
    </source>
</evidence>
<keyword evidence="7 15" id="KW-0328">Glycosyltransferase</keyword>
<dbReference type="InterPro" id="IPR005904">
    <property type="entry name" value="Hxn_phspho_trans"/>
</dbReference>
<keyword evidence="10 15" id="KW-0660">Purine salvage</keyword>
<dbReference type="InterPro" id="IPR029057">
    <property type="entry name" value="PRTase-like"/>
</dbReference>
<dbReference type="UniPathway" id="UPA00591">
    <property type="reaction ID" value="UER00648"/>
</dbReference>
<evidence type="ECO:0000313" key="17">
    <source>
        <dbReference type="EMBL" id="TFE71342.1"/>
    </source>
</evidence>
<organism evidence="17 18">
    <name type="scientific">Methylacidiphilum caldifontis</name>
    <dbReference type="NCBI Taxonomy" id="2795386"/>
    <lineage>
        <taxon>Bacteria</taxon>
        <taxon>Pseudomonadati</taxon>
        <taxon>Verrucomicrobiota</taxon>
        <taxon>Methylacidiphilae</taxon>
        <taxon>Methylacidiphilales</taxon>
        <taxon>Methylacidiphilaceae</taxon>
        <taxon>Methylacidiphilum (ex Ratnadevi et al. 2023)</taxon>
    </lineage>
</organism>
<dbReference type="AlphaFoldDB" id="A0A4Y8PGU2"/>
<evidence type="ECO:0000256" key="6">
    <source>
        <dbReference type="ARBA" id="ARBA00022490"/>
    </source>
</evidence>
<proteinExistence type="inferred from homology"/>
<dbReference type="GO" id="GO:0004422">
    <property type="term" value="F:hypoxanthine phosphoribosyltransferase activity"/>
    <property type="evidence" value="ECO:0007669"/>
    <property type="project" value="InterPro"/>
</dbReference>
<dbReference type="GO" id="GO:0032263">
    <property type="term" value="P:GMP salvage"/>
    <property type="evidence" value="ECO:0007669"/>
    <property type="project" value="TreeGrafter"/>
</dbReference>
<keyword evidence="12 15" id="KW-0460">Magnesium</keyword>
<dbReference type="GO" id="GO:0006166">
    <property type="term" value="P:purine ribonucleoside salvage"/>
    <property type="evidence" value="ECO:0007669"/>
    <property type="project" value="UniProtKB-KW"/>
</dbReference>
<evidence type="ECO:0000256" key="5">
    <source>
        <dbReference type="ARBA" id="ARBA00011895"/>
    </source>
</evidence>
<dbReference type="Proteomes" id="UP000297713">
    <property type="component" value="Unassembled WGS sequence"/>
</dbReference>
<dbReference type="GO" id="GO:0052657">
    <property type="term" value="F:guanine phosphoribosyltransferase activity"/>
    <property type="evidence" value="ECO:0007669"/>
    <property type="project" value="RHEA"/>
</dbReference>
<accession>A0A4Y8PGU2</accession>
<evidence type="ECO:0000256" key="7">
    <source>
        <dbReference type="ARBA" id="ARBA00022676"/>
    </source>
</evidence>
<dbReference type="PANTHER" id="PTHR43340:SF1">
    <property type="entry name" value="HYPOXANTHINE PHOSPHORIBOSYLTRANSFERASE"/>
    <property type="match status" value="1"/>
</dbReference>
<evidence type="ECO:0000259" key="16">
    <source>
        <dbReference type="Pfam" id="PF00156"/>
    </source>
</evidence>
<keyword evidence="18" id="KW-1185">Reference proteome</keyword>
<dbReference type="GO" id="GO:0006178">
    <property type="term" value="P:guanine salvage"/>
    <property type="evidence" value="ECO:0007669"/>
    <property type="project" value="TreeGrafter"/>
</dbReference>
<dbReference type="GO" id="GO:0000166">
    <property type="term" value="F:nucleotide binding"/>
    <property type="evidence" value="ECO:0007669"/>
    <property type="project" value="UniProtKB-KW"/>
</dbReference>
<dbReference type="GO" id="GO:0000287">
    <property type="term" value="F:magnesium ion binding"/>
    <property type="evidence" value="ECO:0007669"/>
    <property type="project" value="TreeGrafter"/>
</dbReference>
<dbReference type="InterPro" id="IPR050408">
    <property type="entry name" value="HGPRT"/>
</dbReference>
<reference evidence="17 18" key="1">
    <citation type="submission" date="2016-05" db="EMBL/GenBank/DDBJ databases">
        <title>Diversity and Homogeneity among Thermoacidophilic Verrucomicrobia Methanotrophs Linked with Geographical Origin.</title>
        <authorList>
            <person name="Erikstad H.-A."/>
            <person name="Smestad N.B."/>
            <person name="Ceballos R.M."/>
            <person name="Birkeland N.-K."/>
        </authorList>
    </citation>
    <scope>NUCLEOTIDE SEQUENCE [LARGE SCALE GENOMIC DNA]</scope>
    <source>
        <strain evidence="17 18">Phi</strain>
    </source>
</reference>
<sequence length="196" mass="22133">MSGFVDRRCVGTHYRIGRVLLTQQSIQKRVAELSIEIRKEYRKKPFMILGLLNGALFFVADLLRNLPLRTEVEFLQVKSYSGTSSRGYVQGLELIDKTRVASKHILVIDDILDTGLTLSTVREELYNAGASAVEFCVLLRKKKEGQKAIEPKWIGFEIPDEFVVGYGLDFEGMFRALKSIRSFSVNKENGGHIVSS</sequence>
<keyword evidence="6 15" id="KW-0963">Cytoplasm</keyword>
<keyword evidence="9 15" id="KW-0479">Metal-binding</keyword>
<evidence type="ECO:0000256" key="15">
    <source>
        <dbReference type="RuleBase" id="RU364099"/>
    </source>
</evidence>
<comment type="similarity">
    <text evidence="4 15">Belongs to the purine/pyrimidine phosphoribosyltransferase family.</text>
</comment>
<evidence type="ECO:0000256" key="12">
    <source>
        <dbReference type="ARBA" id="ARBA00022842"/>
    </source>
</evidence>
<keyword evidence="11 15" id="KW-0547">Nucleotide-binding</keyword>
<dbReference type="GO" id="GO:0046100">
    <property type="term" value="P:hypoxanthine metabolic process"/>
    <property type="evidence" value="ECO:0007669"/>
    <property type="project" value="TreeGrafter"/>
</dbReference>
<evidence type="ECO:0000256" key="11">
    <source>
        <dbReference type="ARBA" id="ARBA00022741"/>
    </source>
</evidence>
<dbReference type="EMBL" id="LXQC01000079">
    <property type="protein sequence ID" value="TFE71342.1"/>
    <property type="molecule type" value="Genomic_DNA"/>
</dbReference>
<dbReference type="Gene3D" id="3.40.50.2020">
    <property type="match status" value="1"/>
</dbReference>
<comment type="subcellular location">
    <subcellularLocation>
        <location evidence="2 15">Cytoplasm</location>
    </subcellularLocation>
</comment>
<comment type="catalytic activity">
    <reaction evidence="14">
        <text>IMP + diphosphate = hypoxanthine + 5-phospho-alpha-D-ribose 1-diphosphate</text>
        <dbReference type="Rhea" id="RHEA:17973"/>
        <dbReference type="ChEBI" id="CHEBI:17368"/>
        <dbReference type="ChEBI" id="CHEBI:33019"/>
        <dbReference type="ChEBI" id="CHEBI:58017"/>
        <dbReference type="ChEBI" id="CHEBI:58053"/>
        <dbReference type="EC" id="2.4.2.8"/>
    </reaction>
    <physiologicalReaction direction="right-to-left" evidence="14">
        <dbReference type="Rhea" id="RHEA:17975"/>
    </physiologicalReaction>
</comment>
<evidence type="ECO:0000256" key="1">
    <source>
        <dbReference type="ARBA" id="ARBA00001946"/>
    </source>
</evidence>
<protein>
    <recommendedName>
        <fullName evidence="5 15">Hypoxanthine phosphoribosyltransferase</fullName>
        <ecNumber evidence="5 15">2.4.2.8</ecNumber>
    </recommendedName>
</protein>
<comment type="catalytic activity">
    <reaction evidence="13">
        <text>GMP + diphosphate = guanine + 5-phospho-alpha-D-ribose 1-diphosphate</text>
        <dbReference type="Rhea" id="RHEA:25424"/>
        <dbReference type="ChEBI" id="CHEBI:16235"/>
        <dbReference type="ChEBI" id="CHEBI:33019"/>
        <dbReference type="ChEBI" id="CHEBI:58017"/>
        <dbReference type="ChEBI" id="CHEBI:58115"/>
        <dbReference type="EC" id="2.4.2.8"/>
    </reaction>
    <physiologicalReaction direction="right-to-left" evidence="13">
        <dbReference type="Rhea" id="RHEA:25426"/>
    </physiologicalReaction>
</comment>
<evidence type="ECO:0000256" key="10">
    <source>
        <dbReference type="ARBA" id="ARBA00022726"/>
    </source>
</evidence>
<dbReference type="Pfam" id="PF00156">
    <property type="entry name" value="Pribosyltran"/>
    <property type="match status" value="1"/>
</dbReference>
<name>A0A4Y8PGU2_9BACT</name>
<comment type="cofactor">
    <cofactor evidence="1 15">
        <name>Mg(2+)</name>
        <dbReference type="ChEBI" id="CHEBI:18420"/>
    </cofactor>
</comment>
<dbReference type="CDD" id="cd06223">
    <property type="entry name" value="PRTases_typeI"/>
    <property type="match status" value="1"/>
</dbReference>
<evidence type="ECO:0000256" key="9">
    <source>
        <dbReference type="ARBA" id="ARBA00022723"/>
    </source>
</evidence>
<comment type="pathway">
    <text evidence="3 15">Purine metabolism; IMP biosynthesis via salvage pathway; IMP from hypoxanthine: step 1/1.</text>
</comment>
<dbReference type="NCBIfam" id="TIGR01203">
    <property type="entry name" value="HGPRTase"/>
    <property type="match status" value="1"/>
</dbReference>
<evidence type="ECO:0000256" key="13">
    <source>
        <dbReference type="ARBA" id="ARBA00048811"/>
    </source>
</evidence>
<dbReference type="OrthoDB" id="9802824at2"/>
<feature type="domain" description="Phosphoribosyltransferase" evidence="16">
    <location>
        <begin position="21"/>
        <end position="170"/>
    </location>
</feature>
<keyword evidence="8 15" id="KW-0808">Transferase</keyword>
<evidence type="ECO:0000256" key="14">
    <source>
        <dbReference type="ARBA" id="ARBA00049402"/>
    </source>
</evidence>
<evidence type="ECO:0000313" key="18">
    <source>
        <dbReference type="Proteomes" id="UP000297713"/>
    </source>
</evidence>
<evidence type="ECO:0000256" key="4">
    <source>
        <dbReference type="ARBA" id="ARBA00008391"/>
    </source>
</evidence>
<dbReference type="GO" id="GO:0005829">
    <property type="term" value="C:cytosol"/>
    <property type="evidence" value="ECO:0007669"/>
    <property type="project" value="TreeGrafter"/>
</dbReference>
<dbReference type="InterPro" id="IPR000836">
    <property type="entry name" value="PRTase_dom"/>
</dbReference>
<evidence type="ECO:0000256" key="3">
    <source>
        <dbReference type="ARBA" id="ARBA00004669"/>
    </source>
</evidence>
<dbReference type="SUPFAM" id="SSF53271">
    <property type="entry name" value="PRTase-like"/>
    <property type="match status" value="1"/>
</dbReference>
<dbReference type="PANTHER" id="PTHR43340">
    <property type="entry name" value="HYPOXANTHINE-GUANINE PHOSPHORIBOSYLTRANSFERASE"/>
    <property type="match status" value="1"/>
</dbReference>
<dbReference type="EC" id="2.4.2.8" evidence="5 15"/>